<dbReference type="VEuPathDB" id="FungiDB:SCHCODRAFT_02495124"/>
<dbReference type="HOGENOM" id="CLU_1548508_0_0_1"/>
<gene>
    <name evidence="1" type="ORF">SCHCODRAFT_84914</name>
</gene>
<name>D8Q2Z0_SCHCM</name>
<proteinExistence type="predicted"/>
<keyword evidence="2" id="KW-1185">Reference proteome</keyword>
<dbReference type="InParanoid" id="D8Q2Z0"/>
<dbReference type="EMBL" id="GL377305">
    <property type="protein sequence ID" value="EFI98211.1"/>
    <property type="molecule type" value="Genomic_DNA"/>
</dbReference>
<dbReference type="RefSeq" id="XP_003033114.1">
    <property type="nucleotide sequence ID" value="XM_003033068.1"/>
</dbReference>
<sequence length="173" mass="19478">MRPANEHASVQSVQCGKTVALDARREQILAASAARAVHQLVYGGHRAQFFRRHSPWGRRAQVYWRQDELYGGHDWPGSENKLAPLSADDVNLSRLETLVFETRVISAFTCLFRVLRAPSLSRMDLQGWGDKYRVYGSVSGVIFPSVVAISVTRIEHLADENTVEASICCNRHR</sequence>
<reference evidence="1 2" key="1">
    <citation type="journal article" date="2010" name="Nat. Biotechnol.">
        <title>Genome sequence of the model mushroom Schizophyllum commune.</title>
        <authorList>
            <person name="Ohm R.A."/>
            <person name="de Jong J.F."/>
            <person name="Lugones L.G."/>
            <person name="Aerts A."/>
            <person name="Kothe E."/>
            <person name="Stajich J.E."/>
            <person name="de Vries R.P."/>
            <person name="Record E."/>
            <person name="Levasseur A."/>
            <person name="Baker S.E."/>
            <person name="Bartholomew K.A."/>
            <person name="Coutinho P.M."/>
            <person name="Erdmann S."/>
            <person name="Fowler T.J."/>
            <person name="Gathman A.C."/>
            <person name="Lombard V."/>
            <person name="Henrissat B."/>
            <person name="Knabe N."/>
            <person name="Kuees U."/>
            <person name="Lilly W.W."/>
            <person name="Lindquist E."/>
            <person name="Lucas S."/>
            <person name="Magnuson J.K."/>
            <person name="Piumi F."/>
            <person name="Raudaskoski M."/>
            <person name="Salamov A."/>
            <person name="Schmutz J."/>
            <person name="Schwarze F.W.M.R."/>
            <person name="vanKuyk P.A."/>
            <person name="Horton J.S."/>
            <person name="Grigoriev I.V."/>
            <person name="Woesten H.A.B."/>
        </authorList>
    </citation>
    <scope>NUCLEOTIDE SEQUENCE [LARGE SCALE GENOMIC DNA]</scope>
    <source>
        <strain evidence="2">H4-8 / FGSC 9210</strain>
    </source>
</reference>
<dbReference type="KEGG" id="scm:SCHCO_02495124"/>
<dbReference type="AlphaFoldDB" id="D8Q2Z0"/>
<accession>D8Q2Z0</accession>
<protein>
    <submittedName>
        <fullName evidence="1">Expressed protein</fullName>
    </submittedName>
</protein>
<organism evidence="2">
    <name type="scientific">Schizophyllum commune (strain H4-8 / FGSC 9210)</name>
    <name type="common">Split gill fungus</name>
    <dbReference type="NCBI Taxonomy" id="578458"/>
    <lineage>
        <taxon>Eukaryota</taxon>
        <taxon>Fungi</taxon>
        <taxon>Dikarya</taxon>
        <taxon>Basidiomycota</taxon>
        <taxon>Agaricomycotina</taxon>
        <taxon>Agaricomycetes</taxon>
        <taxon>Agaricomycetidae</taxon>
        <taxon>Agaricales</taxon>
        <taxon>Schizophyllaceae</taxon>
        <taxon>Schizophyllum</taxon>
    </lineage>
</organism>
<dbReference type="Proteomes" id="UP000007431">
    <property type="component" value="Unassembled WGS sequence"/>
</dbReference>
<evidence type="ECO:0000313" key="2">
    <source>
        <dbReference type="Proteomes" id="UP000007431"/>
    </source>
</evidence>
<dbReference type="GeneID" id="9590284"/>
<evidence type="ECO:0000313" key="1">
    <source>
        <dbReference type="EMBL" id="EFI98211.1"/>
    </source>
</evidence>